<accession>A0ACB9NBR4</accession>
<organism evidence="1 2">
    <name type="scientific">Bauhinia variegata</name>
    <name type="common">Purple orchid tree</name>
    <name type="synonym">Phanera variegata</name>
    <dbReference type="NCBI Taxonomy" id="167791"/>
    <lineage>
        <taxon>Eukaryota</taxon>
        <taxon>Viridiplantae</taxon>
        <taxon>Streptophyta</taxon>
        <taxon>Embryophyta</taxon>
        <taxon>Tracheophyta</taxon>
        <taxon>Spermatophyta</taxon>
        <taxon>Magnoliopsida</taxon>
        <taxon>eudicotyledons</taxon>
        <taxon>Gunneridae</taxon>
        <taxon>Pentapetalae</taxon>
        <taxon>rosids</taxon>
        <taxon>fabids</taxon>
        <taxon>Fabales</taxon>
        <taxon>Fabaceae</taxon>
        <taxon>Cercidoideae</taxon>
        <taxon>Cercideae</taxon>
        <taxon>Bauhiniinae</taxon>
        <taxon>Bauhinia</taxon>
    </lineage>
</organism>
<proteinExistence type="predicted"/>
<comment type="caution">
    <text evidence="1">The sequence shown here is derived from an EMBL/GenBank/DDBJ whole genome shotgun (WGS) entry which is preliminary data.</text>
</comment>
<sequence length="76" mass="8786">MKALLLKEKGNLMELVDGRLGSDFNEEEVIVMIKVALLCTSATATNSYEVLDEKKLEVMRQYYREVDENKETEIEK</sequence>
<evidence type="ECO:0000313" key="2">
    <source>
        <dbReference type="Proteomes" id="UP000828941"/>
    </source>
</evidence>
<name>A0ACB9NBR4_BAUVA</name>
<evidence type="ECO:0000313" key="1">
    <source>
        <dbReference type="EMBL" id="KAI4333483.1"/>
    </source>
</evidence>
<protein>
    <submittedName>
        <fullName evidence="1">Uncharacterized protein</fullName>
    </submittedName>
</protein>
<gene>
    <name evidence="1" type="ORF">L6164_018288</name>
</gene>
<dbReference type="EMBL" id="CM039432">
    <property type="protein sequence ID" value="KAI4333483.1"/>
    <property type="molecule type" value="Genomic_DNA"/>
</dbReference>
<dbReference type="Proteomes" id="UP000828941">
    <property type="component" value="Chromosome 7"/>
</dbReference>
<keyword evidence="2" id="KW-1185">Reference proteome</keyword>
<reference evidence="1 2" key="1">
    <citation type="journal article" date="2022" name="DNA Res.">
        <title>Chromosomal-level genome assembly of the orchid tree Bauhinia variegata (Leguminosae; Cercidoideae) supports the allotetraploid origin hypothesis of Bauhinia.</title>
        <authorList>
            <person name="Zhong Y."/>
            <person name="Chen Y."/>
            <person name="Zheng D."/>
            <person name="Pang J."/>
            <person name="Liu Y."/>
            <person name="Luo S."/>
            <person name="Meng S."/>
            <person name="Qian L."/>
            <person name="Wei D."/>
            <person name="Dai S."/>
            <person name="Zhou R."/>
        </authorList>
    </citation>
    <scope>NUCLEOTIDE SEQUENCE [LARGE SCALE GENOMIC DNA]</scope>
    <source>
        <strain evidence="1">BV-YZ2020</strain>
    </source>
</reference>